<dbReference type="SUPFAM" id="SSF52540">
    <property type="entry name" value="P-loop containing nucleoside triphosphate hydrolases"/>
    <property type="match status" value="1"/>
</dbReference>
<evidence type="ECO:0000313" key="1">
    <source>
        <dbReference type="EMBL" id="CAE0411977.1"/>
    </source>
</evidence>
<dbReference type="InterPro" id="IPR027417">
    <property type="entry name" value="P-loop_NTPase"/>
</dbReference>
<protein>
    <submittedName>
        <fullName evidence="1">Uncharacterized protein</fullName>
    </submittedName>
</protein>
<gene>
    <name evidence="1" type="ORF">ACOF00016_LOCUS9259</name>
</gene>
<dbReference type="AlphaFoldDB" id="A0A7S3L7E7"/>
<accession>A0A7S3L7E7</accession>
<reference evidence="1" key="1">
    <citation type="submission" date="2021-01" db="EMBL/GenBank/DDBJ databases">
        <authorList>
            <person name="Corre E."/>
            <person name="Pelletier E."/>
            <person name="Niang G."/>
            <person name="Scheremetjew M."/>
            <person name="Finn R."/>
            <person name="Kale V."/>
            <person name="Holt S."/>
            <person name="Cochrane G."/>
            <person name="Meng A."/>
            <person name="Brown T."/>
            <person name="Cohen L."/>
        </authorList>
    </citation>
    <scope>NUCLEOTIDE SEQUENCE</scope>
    <source>
        <strain evidence="1">CCMP127</strain>
    </source>
</reference>
<proteinExistence type="predicted"/>
<sequence>MIESQLRGQGKEEFETITAFAAQALGRWTGTLIGTFKIQSAVGNLKILGERKVLGGSRDLKRESYALSSILRSITQDCMRVHGCVFVVYGSAGMGKTSACHAVMGRYAHKGVAILPGEIGGNYKKIFLNRIGLNADKPPRGWLQKFFDELQTPVEEDPAVLMLDDFMNVDPDDLSDRAFLMNIKLAIRGKNVVVFTLTTNQRSANKMITWNGMVSIIPAGTQLFIEDCRCRFQRHKDSNPETHFSIDWNEGGRLNWTARELKNAVLANPHYAKKSEEEKNILADGIDEFIQQWNDMGRPYELNPEIILQKLAARGDPDILASPREGWSPTFNCFF</sequence>
<name>A0A7S3L7E7_9STRA</name>
<dbReference type="EMBL" id="HBIM01011142">
    <property type="protein sequence ID" value="CAE0411977.1"/>
    <property type="molecule type" value="Transcribed_RNA"/>
</dbReference>
<organism evidence="1">
    <name type="scientific">Amphora coffeiformis</name>
    <dbReference type="NCBI Taxonomy" id="265554"/>
    <lineage>
        <taxon>Eukaryota</taxon>
        <taxon>Sar</taxon>
        <taxon>Stramenopiles</taxon>
        <taxon>Ochrophyta</taxon>
        <taxon>Bacillariophyta</taxon>
        <taxon>Bacillariophyceae</taxon>
        <taxon>Bacillariophycidae</taxon>
        <taxon>Thalassiophysales</taxon>
        <taxon>Catenulaceae</taxon>
        <taxon>Amphora</taxon>
    </lineage>
</organism>
<dbReference type="Gene3D" id="3.40.50.300">
    <property type="entry name" value="P-loop containing nucleotide triphosphate hydrolases"/>
    <property type="match status" value="1"/>
</dbReference>